<evidence type="ECO:0000256" key="4">
    <source>
        <dbReference type="RuleBase" id="RU003815"/>
    </source>
</evidence>
<dbReference type="Gene3D" id="3.30.230.10">
    <property type="match status" value="1"/>
</dbReference>
<reference evidence="5 6" key="1">
    <citation type="submission" date="2024-07" db="EMBL/GenBank/DDBJ databases">
        <authorList>
            <person name="Akdeniz Z."/>
        </authorList>
    </citation>
    <scope>NUCLEOTIDE SEQUENCE [LARGE SCALE GENOMIC DNA]</scope>
</reference>
<evidence type="ECO:0000313" key="6">
    <source>
        <dbReference type="Proteomes" id="UP001642409"/>
    </source>
</evidence>
<protein>
    <submittedName>
        <fullName evidence="5">Ribosomal_protein S16</fullName>
    </submittedName>
</protein>
<evidence type="ECO:0000313" key="5">
    <source>
        <dbReference type="EMBL" id="CAL5994136.1"/>
    </source>
</evidence>
<dbReference type="InterPro" id="IPR014721">
    <property type="entry name" value="Ribsml_uS5_D2-typ_fold_subgr"/>
</dbReference>
<dbReference type="PROSITE" id="PS00360">
    <property type="entry name" value="RIBOSOMAL_S9"/>
    <property type="match status" value="1"/>
</dbReference>
<dbReference type="SUPFAM" id="SSF54211">
    <property type="entry name" value="Ribosomal protein S5 domain 2-like"/>
    <property type="match status" value="1"/>
</dbReference>
<name>A0ABP1HLS0_9EUKA</name>
<evidence type="ECO:0000256" key="2">
    <source>
        <dbReference type="ARBA" id="ARBA00022980"/>
    </source>
</evidence>
<gene>
    <name evidence="5" type="ORF">HINF_LOCUS13404</name>
</gene>
<dbReference type="PANTHER" id="PTHR21569:SF16">
    <property type="entry name" value="RIBOSOMAL PROTEIN S16"/>
    <property type="match status" value="1"/>
</dbReference>
<dbReference type="EMBL" id="CAXDID020000031">
    <property type="protein sequence ID" value="CAL5994136.1"/>
    <property type="molecule type" value="Genomic_DNA"/>
</dbReference>
<dbReference type="InterPro" id="IPR000754">
    <property type="entry name" value="Ribosomal_uS9"/>
</dbReference>
<sequence>MSQKSAQTAQQTIGKRKTSVAVAKFSKGTGDIRLNGVPIELVRPELLKSKVLEPLFVAGLENYKNMNIQLSAMGGGYIAQLYAIRQAIAKAIIANTHDDVQKETLRKAFVKYDRHLIVADTRRCEEKKFGGRGARARRQKSYR</sequence>
<proteinExistence type="inferred from homology"/>
<dbReference type="Pfam" id="PF00380">
    <property type="entry name" value="Ribosomal_S9"/>
    <property type="match status" value="1"/>
</dbReference>
<organism evidence="5 6">
    <name type="scientific">Hexamita inflata</name>
    <dbReference type="NCBI Taxonomy" id="28002"/>
    <lineage>
        <taxon>Eukaryota</taxon>
        <taxon>Metamonada</taxon>
        <taxon>Diplomonadida</taxon>
        <taxon>Hexamitidae</taxon>
        <taxon>Hexamitinae</taxon>
        <taxon>Hexamita</taxon>
    </lineage>
</organism>
<comment type="caution">
    <text evidence="5">The sequence shown here is derived from an EMBL/GenBank/DDBJ whole genome shotgun (WGS) entry which is preliminary data.</text>
</comment>
<dbReference type="InterPro" id="IPR020574">
    <property type="entry name" value="Ribosomal_uS9_CS"/>
</dbReference>
<dbReference type="Proteomes" id="UP001642409">
    <property type="component" value="Unassembled WGS sequence"/>
</dbReference>
<accession>A0ABP1HLS0</accession>
<keyword evidence="3 4" id="KW-0687">Ribonucleoprotein</keyword>
<dbReference type="PANTHER" id="PTHR21569">
    <property type="entry name" value="RIBOSOMAL PROTEIN S9"/>
    <property type="match status" value="1"/>
</dbReference>
<evidence type="ECO:0000256" key="1">
    <source>
        <dbReference type="ARBA" id="ARBA00005251"/>
    </source>
</evidence>
<comment type="similarity">
    <text evidence="1 4">Belongs to the universal ribosomal protein uS9 family.</text>
</comment>
<keyword evidence="6" id="KW-1185">Reference proteome</keyword>
<dbReference type="InterPro" id="IPR020568">
    <property type="entry name" value="Ribosomal_Su5_D2-typ_SF"/>
</dbReference>
<evidence type="ECO:0000256" key="3">
    <source>
        <dbReference type="ARBA" id="ARBA00023274"/>
    </source>
</evidence>
<keyword evidence="2 4" id="KW-0689">Ribosomal protein</keyword>